<dbReference type="EMBL" id="JACHIP010000004">
    <property type="protein sequence ID" value="MBB5058505.1"/>
    <property type="molecule type" value="Genomic_DNA"/>
</dbReference>
<feature type="transmembrane region" description="Helical" evidence="7">
    <location>
        <begin position="157"/>
        <end position="176"/>
    </location>
</feature>
<evidence type="ECO:0000256" key="3">
    <source>
        <dbReference type="ARBA" id="ARBA00022475"/>
    </source>
</evidence>
<feature type="transmembrane region" description="Helical" evidence="7">
    <location>
        <begin position="243"/>
        <end position="268"/>
    </location>
</feature>
<evidence type="ECO:0000256" key="1">
    <source>
        <dbReference type="ARBA" id="ARBA00004651"/>
    </source>
</evidence>
<dbReference type="CDD" id="cd06173">
    <property type="entry name" value="MFS_MefA_like"/>
    <property type="match status" value="1"/>
</dbReference>
<dbReference type="SUPFAM" id="SSF103473">
    <property type="entry name" value="MFS general substrate transporter"/>
    <property type="match status" value="1"/>
</dbReference>
<organism evidence="9 10">
    <name type="scientific">Granulicella aggregans</name>
    <dbReference type="NCBI Taxonomy" id="474949"/>
    <lineage>
        <taxon>Bacteria</taxon>
        <taxon>Pseudomonadati</taxon>
        <taxon>Acidobacteriota</taxon>
        <taxon>Terriglobia</taxon>
        <taxon>Terriglobales</taxon>
        <taxon>Acidobacteriaceae</taxon>
        <taxon>Granulicella</taxon>
    </lineage>
</organism>
<dbReference type="GO" id="GO:0005886">
    <property type="term" value="C:plasma membrane"/>
    <property type="evidence" value="ECO:0007669"/>
    <property type="project" value="UniProtKB-SubCell"/>
</dbReference>
<dbReference type="PROSITE" id="PS50850">
    <property type="entry name" value="MFS"/>
    <property type="match status" value="1"/>
</dbReference>
<feature type="transmembrane region" description="Helical" evidence="7">
    <location>
        <begin position="280"/>
        <end position="299"/>
    </location>
</feature>
<accession>A0A7W8E5T0</accession>
<keyword evidence="4 7" id="KW-0812">Transmembrane</keyword>
<sequence length="427" mass="44580">MSTTPTTPAAMPEPLSMGAVLRIPVMRRLWYAQIVSNFGDFLALFAVIGYLTFTAHANPQQITGVQIAYQLPIAVLGILAGVFVDRWPLKPTMIASDLSRSVLCLLLLLAHNIWGFYAVLAAISVVSSFFSPAQGVAIRSAVPLHGLRAANALMQQVLFLARIAGPAVAAALVSTFGANICYWADAASFVASACLIATVALSRPAEAMAAAVLDPADKAAEQKGVAKVWADMKQGVDFIVHHAGLLFVILALASGMFVLGCFGPLIAVYVRDILHGSTRVFGAASAMIGLGILIGINVLNAFGKGMKNTVLVYSGLSGIAAGLLILTSVGFVWTTIVGNLIIGFSVAGIIIPAQTMIQQETPPALMGRVGSTVMSTVFTGQILGLIASGLLAQYVGVRQVFAICAGLLVVLIFIGKLWMEPKGEAAA</sequence>
<dbReference type="GO" id="GO:0022857">
    <property type="term" value="F:transmembrane transporter activity"/>
    <property type="evidence" value="ECO:0007669"/>
    <property type="project" value="InterPro"/>
</dbReference>
<evidence type="ECO:0000256" key="2">
    <source>
        <dbReference type="ARBA" id="ARBA00022448"/>
    </source>
</evidence>
<dbReference type="InterPro" id="IPR020846">
    <property type="entry name" value="MFS_dom"/>
</dbReference>
<feature type="transmembrane region" description="Helical" evidence="7">
    <location>
        <begin position="65"/>
        <end position="84"/>
    </location>
</feature>
<keyword evidence="2" id="KW-0813">Transport</keyword>
<dbReference type="RefSeq" id="WP_184218193.1">
    <property type="nucleotide sequence ID" value="NZ_JACHIP010000004.1"/>
</dbReference>
<name>A0A7W8E5T0_9BACT</name>
<comment type="subcellular location">
    <subcellularLocation>
        <location evidence="1">Cell membrane</location>
        <topology evidence="1">Multi-pass membrane protein</topology>
    </subcellularLocation>
</comment>
<keyword evidence="3" id="KW-1003">Cell membrane</keyword>
<feature type="transmembrane region" description="Helical" evidence="7">
    <location>
        <begin position="311"/>
        <end position="333"/>
    </location>
</feature>
<dbReference type="PANTHER" id="PTHR43266">
    <property type="entry name" value="MACROLIDE-EFFLUX PROTEIN"/>
    <property type="match status" value="1"/>
</dbReference>
<evidence type="ECO:0000256" key="7">
    <source>
        <dbReference type="SAM" id="Phobius"/>
    </source>
</evidence>
<dbReference type="AlphaFoldDB" id="A0A7W8E5T0"/>
<keyword evidence="10" id="KW-1185">Reference proteome</keyword>
<feature type="transmembrane region" description="Helical" evidence="7">
    <location>
        <begin position="30"/>
        <end position="53"/>
    </location>
</feature>
<evidence type="ECO:0000256" key="6">
    <source>
        <dbReference type="ARBA" id="ARBA00023136"/>
    </source>
</evidence>
<protein>
    <submittedName>
        <fullName evidence="9">MFS family permease</fullName>
    </submittedName>
</protein>
<comment type="caution">
    <text evidence="9">The sequence shown here is derived from an EMBL/GenBank/DDBJ whole genome shotgun (WGS) entry which is preliminary data.</text>
</comment>
<feature type="transmembrane region" description="Helical" evidence="7">
    <location>
        <begin position="104"/>
        <end position="130"/>
    </location>
</feature>
<feature type="domain" description="Major facilitator superfamily (MFS) profile" evidence="8">
    <location>
        <begin position="239"/>
        <end position="427"/>
    </location>
</feature>
<dbReference type="Gene3D" id="1.20.1250.20">
    <property type="entry name" value="MFS general substrate transporter like domains"/>
    <property type="match status" value="1"/>
</dbReference>
<evidence type="ECO:0000259" key="8">
    <source>
        <dbReference type="PROSITE" id="PS50850"/>
    </source>
</evidence>
<dbReference type="Proteomes" id="UP000540989">
    <property type="component" value="Unassembled WGS sequence"/>
</dbReference>
<feature type="transmembrane region" description="Helical" evidence="7">
    <location>
        <begin position="400"/>
        <end position="419"/>
    </location>
</feature>
<keyword evidence="5 7" id="KW-1133">Transmembrane helix</keyword>
<reference evidence="9 10" key="1">
    <citation type="submission" date="2020-08" db="EMBL/GenBank/DDBJ databases">
        <title>Genomic Encyclopedia of Type Strains, Phase IV (KMG-V): Genome sequencing to study the core and pangenomes of soil and plant-associated prokaryotes.</title>
        <authorList>
            <person name="Whitman W."/>
        </authorList>
    </citation>
    <scope>NUCLEOTIDE SEQUENCE [LARGE SCALE GENOMIC DNA]</scope>
    <source>
        <strain evidence="9 10">M8UP14</strain>
    </source>
</reference>
<proteinExistence type="predicted"/>
<keyword evidence="6 7" id="KW-0472">Membrane</keyword>
<evidence type="ECO:0000256" key="4">
    <source>
        <dbReference type="ARBA" id="ARBA00022692"/>
    </source>
</evidence>
<dbReference type="InterPro" id="IPR036259">
    <property type="entry name" value="MFS_trans_sf"/>
</dbReference>
<feature type="transmembrane region" description="Helical" evidence="7">
    <location>
        <begin position="369"/>
        <end position="394"/>
    </location>
</feature>
<evidence type="ECO:0000256" key="5">
    <source>
        <dbReference type="ARBA" id="ARBA00022989"/>
    </source>
</evidence>
<gene>
    <name evidence="9" type="ORF">HDF16_003219</name>
</gene>
<dbReference type="Pfam" id="PF07690">
    <property type="entry name" value="MFS_1"/>
    <property type="match status" value="1"/>
</dbReference>
<evidence type="ECO:0000313" key="9">
    <source>
        <dbReference type="EMBL" id="MBB5058505.1"/>
    </source>
</evidence>
<feature type="transmembrane region" description="Helical" evidence="7">
    <location>
        <begin position="339"/>
        <end position="357"/>
    </location>
</feature>
<dbReference type="InterPro" id="IPR011701">
    <property type="entry name" value="MFS"/>
</dbReference>
<dbReference type="PANTHER" id="PTHR43266:SF2">
    <property type="entry name" value="MAJOR FACILITATOR SUPERFAMILY (MFS) PROFILE DOMAIN-CONTAINING PROTEIN"/>
    <property type="match status" value="1"/>
</dbReference>
<evidence type="ECO:0000313" key="10">
    <source>
        <dbReference type="Proteomes" id="UP000540989"/>
    </source>
</evidence>